<dbReference type="Pfam" id="PF01546">
    <property type="entry name" value="Peptidase_M20"/>
    <property type="match status" value="1"/>
</dbReference>
<evidence type="ECO:0000256" key="1">
    <source>
        <dbReference type="ARBA" id="ARBA00022723"/>
    </source>
</evidence>
<dbReference type="Gene3D" id="3.30.70.360">
    <property type="match status" value="1"/>
</dbReference>
<dbReference type="EMBL" id="RZUL01000002">
    <property type="protein sequence ID" value="RVT42053.1"/>
    <property type="molecule type" value="Genomic_DNA"/>
</dbReference>
<dbReference type="Proteomes" id="UP000282977">
    <property type="component" value="Unassembled WGS sequence"/>
</dbReference>
<feature type="signal peptide" evidence="3">
    <location>
        <begin position="1"/>
        <end position="20"/>
    </location>
</feature>
<dbReference type="SUPFAM" id="SSF53187">
    <property type="entry name" value="Zn-dependent exopeptidases"/>
    <property type="match status" value="1"/>
</dbReference>
<evidence type="ECO:0000259" key="4">
    <source>
        <dbReference type="Pfam" id="PF07687"/>
    </source>
</evidence>
<gene>
    <name evidence="5" type="ORF">ENE74_07410</name>
</gene>
<dbReference type="AlphaFoldDB" id="A0A437J9J3"/>
<feature type="chain" id="PRO_5018966873" evidence="3">
    <location>
        <begin position="21"/>
        <end position="436"/>
    </location>
</feature>
<dbReference type="RefSeq" id="WP_127690239.1">
    <property type="nucleotide sequence ID" value="NZ_RZUL01000002.1"/>
</dbReference>
<dbReference type="Gene3D" id="3.40.630.10">
    <property type="entry name" value="Zn peptidases"/>
    <property type="match status" value="1"/>
</dbReference>
<dbReference type="GO" id="GO:0016787">
    <property type="term" value="F:hydrolase activity"/>
    <property type="evidence" value="ECO:0007669"/>
    <property type="project" value="UniProtKB-KW"/>
</dbReference>
<evidence type="ECO:0000313" key="5">
    <source>
        <dbReference type="EMBL" id="RVT42053.1"/>
    </source>
</evidence>
<evidence type="ECO:0000313" key="6">
    <source>
        <dbReference type="Proteomes" id="UP000282977"/>
    </source>
</evidence>
<dbReference type="InterPro" id="IPR036264">
    <property type="entry name" value="Bact_exopeptidase_dim_dom"/>
</dbReference>
<evidence type="ECO:0000256" key="2">
    <source>
        <dbReference type="ARBA" id="ARBA00022801"/>
    </source>
</evidence>
<dbReference type="OrthoDB" id="9776600at2"/>
<keyword evidence="3" id="KW-0732">Signal</keyword>
<dbReference type="GO" id="GO:0046872">
    <property type="term" value="F:metal ion binding"/>
    <property type="evidence" value="ECO:0007669"/>
    <property type="project" value="UniProtKB-KW"/>
</dbReference>
<dbReference type="PANTHER" id="PTHR43808">
    <property type="entry name" value="ACETYLORNITHINE DEACETYLASE"/>
    <property type="match status" value="1"/>
</dbReference>
<comment type="caution">
    <text evidence="5">The sequence shown here is derived from an EMBL/GenBank/DDBJ whole genome shotgun (WGS) entry which is preliminary data.</text>
</comment>
<name>A0A437J9J3_9SPHN</name>
<accession>A0A437J9J3</accession>
<feature type="domain" description="Peptidase M20 dimerisation" evidence="4">
    <location>
        <begin position="213"/>
        <end position="330"/>
    </location>
</feature>
<protein>
    <submittedName>
        <fullName evidence="5">M20 family peptidase</fullName>
    </submittedName>
</protein>
<dbReference type="InterPro" id="IPR050072">
    <property type="entry name" value="Peptidase_M20A"/>
</dbReference>
<keyword evidence="1" id="KW-0479">Metal-binding</keyword>
<keyword evidence="2" id="KW-0378">Hydrolase</keyword>
<keyword evidence="6" id="KW-1185">Reference proteome</keyword>
<dbReference type="Pfam" id="PF07687">
    <property type="entry name" value="M20_dimer"/>
    <property type="match status" value="1"/>
</dbReference>
<dbReference type="PANTHER" id="PTHR43808:SF32">
    <property type="entry name" value="ARGE_DAPE-RELATED DEACYLASE"/>
    <property type="match status" value="1"/>
</dbReference>
<dbReference type="InterPro" id="IPR011650">
    <property type="entry name" value="Peptidase_M20_dimer"/>
</dbReference>
<dbReference type="InterPro" id="IPR002933">
    <property type="entry name" value="Peptidase_M20"/>
</dbReference>
<evidence type="ECO:0000256" key="3">
    <source>
        <dbReference type="SAM" id="SignalP"/>
    </source>
</evidence>
<proteinExistence type="predicted"/>
<reference evidence="5 6" key="1">
    <citation type="submission" date="2019-01" db="EMBL/GenBank/DDBJ databases">
        <authorList>
            <person name="Chen W.-M."/>
        </authorList>
    </citation>
    <scope>NUCLEOTIDE SEQUENCE [LARGE SCALE GENOMIC DNA]</scope>
    <source>
        <strain evidence="5 6">TLA-22</strain>
    </source>
</reference>
<dbReference type="SUPFAM" id="SSF55031">
    <property type="entry name" value="Bacterial exopeptidase dimerisation domain"/>
    <property type="match status" value="1"/>
</dbReference>
<organism evidence="5 6">
    <name type="scientific">Sphingobium algorifonticola</name>
    <dbReference type="NCBI Taxonomy" id="2008318"/>
    <lineage>
        <taxon>Bacteria</taxon>
        <taxon>Pseudomonadati</taxon>
        <taxon>Pseudomonadota</taxon>
        <taxon>Alphaproteobacteria</taxon>
        <taxon>Sphingomonadales</taxon>
        <taxon>Sphingomonadaceae</taxon>
        <taxon>Sphingobium</taxon>
    </lineage>
</organism>
<sequence length="436" mass="45887">MFLRSTVALLALVTALPATAALSPAEKKMAAQVDADYEKSIALLERLVNQNSGSLNMDGVEKVGQMMRPELEALGFTVIWKPLRETKRAGHIIATRKGRPGTTKMLLIGHLDTVFEPDSPFQTFERMGDKAKGPGVADDKGGMVVMLSALRAMQTAGTLKNANIEIVLTGDEEDTGEPISVARADLIAAGKRADVALDFEGLSVVDGVDMGSIARRSSNSWTLTTTGKSGHSSGIFSASAGDGAIYELARIIAAFRAELPEPNLTFNVGLIGGGQSADVDAGGVRIAVTGKTNIIPPVAIARGDFRTLSQEQTDRVIAKMTAIVAREHRPGTDATILFDQGYPPMAPTEGNRALLARLNAVNADLALPPMPALDPLKRGAGDISFVAADTDGLVGLGVSSEGDHTPGETADLDSIRRQAKRAAILMTRLSTLPGRK</sequence>